<dbReference type="InterPro" id="IPR023395">
    <property type="entry name" value="MCP_dom_sf"/>
</dbReference>
<dbReference type="InterPro" id="IPR002067">
    <property type="entry name" value="MCP"/>
</dbReference>
<comment type="subcellular location">
    <subcellularLocation>
        <location evidence="1">Mitochondrion inner membrane</location>
        <topology evidence="1">Multi-pass membrane protein</topology>
    </subcellularLocation>
</comment>
<comment type="similarity">
    <text evidence="2 15">Belongs to the mitochondrial carrier (TC 2.A.29) family.</text>
</comment>
<dbReference type="AlphaFoldDB" id="A0A0H3YJ82"/>
<comment type="catalytic activity">
    <reaction evidence="10">
        <text>FAD(in) = FAD(out)</text>
        <dbReference type="Rhea" id="RHEA:76535"/>
        <dbReference type="ChEBI" id="CHEBI:57692"/>
    </reaction>
</comment>
<dbReference type="InterPro" id="IPR044712">
    <property type="entry name" value="SLC25A32-like"/>
</dbReference>
<keyword evidence="7 16" id="KW-1133">Transmembrane helix</keyword>
<dbReference type="OrthoDB" id="428293at2759"/>
<dbReference type="PROSITE" id="PS50920">
    <property type="entry name" value="SOLCAR"/>
    <property type="match status" value="3"/>
</dbReference>
<feature type="repeat" description="Solcar" evidence="14">
    <location>
        <begin position="225"/>
        <end position="305"/>
    </location>
</feature>
<feature type="transmembrane region" description="Helical" evidence="16">
    <location>
        <begin position="76"/>
        <end position="94"/>
    </location>
</feature>
<evidence type="ECO:0000313" key="17">
    <source>
        <dbReference type="EMBL" id="AKN21596.1"/>
    </source>
</evidence>
<evidence type="ECO:0000256" key="9">
    <source>
        <dbReference type="ARBA" id="ARBA00023136"/>
    </source>
</evidence>
<evidence type="ECO:0000256" key="1">
    <source>
        <dbReference type="ARBA" id="ARBA00004448"/>
    </source>
</evidence>
<dbReference type="EMBL" id="KT163646">
    <property type="protein sequence ID" value="AKN21596.1"/>
    <property type="molecule type" value="mRNA"/>
</dbReference>
<evidence type="ECO:0000256" key="11">
    <source>
        <dbReference type="ARBA" id="ARBA00058619"/>
    </source>
</evidence>
<sequence length="312" mass="35598">MSANISNRTVQWEHLVSGMSAGIISTLVLHPLDLIKIRFQVNEGTGVAIRPKYYGMVDACRRIVKVNGFSGLYQGVMPNTVGSGCAWGFYFIIYNSMKEYQQKGNLKQELSKLEYMTMAALSGALTLAFTNPIWVVKTRLCLQYDKELFNTSKNNPKTVHYSGMINCFNQIYKTEGMRGLYKGFIPGLFGTSHGAVQFVTYESMKNFYSQWYYRKDINTKLNTWEYLLLGCVSKLVAASTTYPYQVVRSRLQDQHRVYGGIIDVIFQLWKYEGIYGFYKGLLPSLIRVTPASGIVFVVYETMSTYLLPNKHL</sequence>
<accession>A0A0H3YJ82</accession>
<keyword evidence="9 14" id="KW-0472">Membrane</keyword>
<evidence type="ECO:0000256" key="14">
    <source>
        <dbReference type="PROSITE-ProRule" id="PRU00282"/>
    </source>
</evidence>
<dbReference type="GO" id="GO:0015711">
    <property type="term" value="P:organic anion transport"/>
    <property type="evidence" value="ECO:0007669"/>
    <property type="project" value="UniProtKB-ARBA"/>
</dbReference>
<keyword evidence="8" id="KW-0496">Mitochondrion</keyword>
<keyword evidence="3 15" id="KW-0813">Transport</keyword>
<dbReference type="InterPro" id="IPR018108">
    <property type="entry name" value="MCP_transmembrane"/>
</dbReference>
<dbReference type="PANTHER" id="PTHR45683">
    <property type="entry name" value="MITOCHONDRIAL NICOTINAMIDE ADENINE DINUCLEOTIDE TRANSPORTER 1-RELATED-RELATED"/>
    <property type="match status" value="1"/>
</dbReference>
<protein>
    <recommendedName>
        <fullName evidence="12">Solute carrier family 25 member 32</fullName>
    </recommendedName>
    <alternativeName>
        <fullName evidence="13">Mitochondrial FAD transporter</fullName>
    </alternativeName>
</protein>
<name>A0A0H3YJ82_SCHMD</name>
<keyword evidence="4 14" id="KW-0812">Transmembrane</keyword>
<evidence type="ECO:0000256" key="2">
    <source>
        <dbReference type="ARBA" id="ARBA00006375"/>
    </source>
</evidence>
<proteinExistence type="evidence at transcript level"/>
<feature type="repeat" description="Solcar" evidence="14">
    <location>
        <begin position="110"/>
        <end position="207"/>
    </location>
</feature>
<evidence type="ECO:0000256" key="6">
    <source>
        <dbReference type="ARBA" id="ARBA00022792"/>
    </source>
</evidence>
<organism evidence="17">
    <name type="scientific">Schmidtea mediterranea</name>
    <name type="common">Freshwater planarian flatworm</name>
    <dbReference type="NCBI Taxonomy" id="79327"/>
    <lineage>
        <taxon>Eukaryota</taxon>
        <taxon>Metazoa</taxon>
        <taxon>Spiralia</taxon>
        <taxon>Lophotrochozoa</taxon>
        <taxon>Platyhelminthes</taxon>
        <taxon>Rhabditophora</taxon>
        <taxon>Seriata</taxon>
        <taxon>Tricladida</taxon>
        <taxon>Continenticola</taxon>
        <taxon>Geoplanoidea</taxon>
        <taxon>Dugesiidae</taxon>
        <taxon>Schmidtea</taxon>
    </lineage>
</organism>
<evidence type="ECO:0000256" key="8">
    <source>
        <dbReference type="ARBA" id="ARBA00023128"/>
    </source>
</evidence>
<dbReference type="GO" id="GO:0015215">
    <property type="term" value="F:nucleotide transmembrane transporter activity"/>
    <property type="evidence" value="ECO:0007669"/>
    <property type="project" value="UniProtKB-ARBA"/>
</dbReference>
<dbReference type="GO" id="GO:0005743">
    <property type="term" value="C:mitochondrial inner membrane"/>
    <property type="evidence" value="ECO:0007669"/>
    <property type="project" value="UniProtKB-SubCell"/>
</dbReference>
<comment type="function">
    <text evidence="11">Facilitates flavin adenine dinucleotide (FAD) translocation across the mitochondrial inner membrane into the mitochondrial matrix where it acts as a redox cofactor to assist flavoenzyme activities in fundamental metabolic processes including fatty acid beta-oxidation, amino acid and choline metabolism as well as mitochondrial electron transportation. In particular, provides FAD to DLD dehydrogenase of the glycine cleavage system, part of mitochondrial one-carbon metabolic pathway involved in neural tube closure in early embryogenesis.</text>
</comment>
<evidence type="ECO:0000256" key="15">
    <source>
        <dbReference type="RuleBase" id="RU000488"/>
    </source>
</evidence>
<keyword evidence="6" id="KW-0999">Mitochondrion inner membrane</keyword>
<evidence type="ECO:0000256" key="16">
    <source>
        <dbReference type="SAM" id="Phobius"/>
    </source>
</evidence>
<feature type="repeat" description="Solcar" evidence="14">
    <location>
        <begin position="9"/>
        <end position="100"/>
    </location>
</feature>
<dbReference type="SUPFAM" id="SSF103506">
    <property type="entry name" value="Mitochondrial carrier"/>
    <property type="match status" value="1"/>
</dbReference>
<dbReference type="Pfam" id="PF00153">
    <property type="entry name" value="Mito_carr"/>
    <property type="match status" value="3"/>
</dbReference>
<evidence type="ECO:0000256" key="4">
    <source>
        <dbReference type="ARBA" id="ARBA00022692"/>
    </source>
</evidence>
<feature type="transmembrane region" description="Helical" evidence="16">
    <location>
        <begin position="115"/>
        <end position="136"/>
    </location>
</feature>
<evidence type="ECO:0000256" key="7">
    <source>
        <dbReference type="ARBA" id="ARBA00022989"/>
    </source>
</evidence>
<dbReference type="PRINTS" id="PR00926">
    <property type="entry name" value="MITOCARRIER"/>
</dbReference>
<evidence type="ECO:0000256" key="10">
    <source>
        <dbReference type="ARBA" id="ARBA00050907"/>
    </source>
</evidence>
<evidence type="ECO:0000256" key="12">
    <source>
        <dbReference type="ARBA" id="ARBA00070508"/>
    </source>
</evidence>
<dbReference type="Gene3D" id="1.50.40.10">
    <property type="entry name" value="Mitochondrial carrier domain"/>
    <property type="match status" value="2"/>
</dbReference>
<keyword evidence="5" id="KW-0677">Repeat</keyword>
<dbReference type="FunFam" id="1.50.40.10:FF:000025">
    <property type="entry name" value="mitochondrial folate transporter/carrier"/>
    <property type="match status" value="1"/>
</dbReference>
<evidence type="ECO:0000256" key="13">
    <source>
        <dbReference type="ARBA" id="ARBA00079992"/>
    </source>
</evidence>
<gene>
    <name evidence="17" type="primary">slc25a-28</name>
</gene>
<evidence type="ECO:0000256" key="3">
    <source>
        <dbReference type="ARBA" id="ARBA00022448"/>
    </source>
</evidence>
<reference evidence="17" key="1">
    <citation type="journal article" date="2015" name="Elife">
        <title>Stem cells and fluid flow drive cyst formation in an invertebrate excretory organ.</title>
        <authorList>
            <person name="Thi-Kim Vu H."/>
            <person name="Rink J.C."/>
            <person name="McKinney S.A."/>
            <person name="McClain M."/>
            <person name="Lakshmanaperumal N."/>
            <person name="Alexander R."/>
            <person name="Sanchez Alvarado A."/>
        </authorList>
    </citation>
    <scope>NUCLEOTIDE SEQUENCE</scope>
</reference>
<evidence type="ECO:0000256" key="5">
    <source>
        <dbReference type="ARBA" id="ARBA00022737"/>
    </source>
</evidence>